<dbReference type="KEGG" id="loa:LOAG_09404"/>
<gene>
    <name evidence="1" type="ORF">LOAG_09404</name>
</gene>
<proteinExistence type="predicted"/>
<name>A0A1S0TRZ4_LOALO</name>
<dbReference type="EMBL" id="JH712548">
    <property type="protein sequence ID" value="EFO19091.1"/>
    <property type="molecule type" value="Genomic_DNA"/>
</dbReference>
<dbReference type="CTD" id="9946841"/>
<accession>A0A1S0TRZ4</accession>
<sequence>MEKEVVDSSEQKSISNCICDRSERTVKCLTCGATFLGHAALTCNEHPRRINLMDIRLCPNTSCRSSHLMEFENADAQNRDSEHRKIILPLDYFTTLVIGMINTINNSDITCREQLSLPRGFILVNTSPNFPNMLEALENSIPHASVPPSHCNTARDV</sequence>
<evidence type="ECO:0000313" key="1">
    <source>
        <dbReference type="EMBL" id="EFO19091.1"/>
    </source>
</evidence>
<dbReference type="RefSeq" id="XP_003144979.1">
    <property type="nucleotide sequence ID" value="XM_003144931.1"/>
</dbReference>
<reference evidence="1" key="1">
    <citation type="submission" date="2012-04" db="EMBL/GenBank/DDBJ databases">
        <title>The Genome Sequence of Loa loa.</title>
        <authorList>
            <consortium name="The Broad Institute Genome Sequencing Platform"/>
            <consortium name="Broad Institute Genome Sequencing Center for Infectious Disease"/>
            <person name="Nutman T.B."/>
            <person name="Fink D.L."/>
            <person name="Russ C."/>
            <person name="Young S."/>
            <person name="Zeng Q."/>
            <person name="Gargeya S."/>
            <person name="Alvarado L."/>
            <person name="Berlin A."/>
            <person name="Chapman S.B."/>
            <person name="Chen Z."/>
            <person name="Freedman E."/>
            <person name="Gellesch M."/>
            <person name="Goldberg J."/>
            <person name="Griggs A."/>
            <person name="Gujja S."/>
            <person name="Heilman E.R."/>
            <person name="Heiman D."/>
            <person name="Howarth C."/>
            <person name="Mehta T."/>
            <person name="Neiman D."/>
            <person name="Pearson M."/>
            <person name="Roberts A."/>
            <person name="Saif S."/>
            <person name="Shea T."/>
            <person name="Shenoy N."/>
            <person name="Sisk P."/>
            <person name="Stolte C."/>
            <person name="Sykes S."/>
            <person name="White J."/>
            <person name="Yandava C."/>
            <person name="Haas B."/>
            <person name="Henn M.R."/>
            <person name="Nusbaum C."/>
            <person name="Birren B."/>
        </authorList>
    </citation>
    <scope>NUCLEOTIDE SEQUENCE [LARGE SCALE GENOMIC DNA]</scope>
</reference>
<organism evidence="1">
    <name type="scientific">Loa loa</name>
    <name type="common">Eye worm</name>
    <name type="synonym">Filaria loa</name>
    <dbReference type="NCBI Taxonomy" id="7209"/>
    <lineage>
        <taxon>Eukaryota</taxon>
        <taxon>Metazoa</taxon>
        <taxon>Ecdysozoa</taxon>
        <taxon>Nematoda</taxon>
        <taxon>Chromadorea</taxon>
        <taxon>Rhabditida</taxon>
        <taxon>Spirurina</taxon>
        <taxon>Spiruromorpha</taxon>
        <taxon>Filarioidea</taxon>
        <taxon>Onchocercidae</taxon>
        <taxon>Loa</taxon>
    </lineage>
</organism>
<protein>
    <submittedName>
        <fullName evidence="1">Uncharacterized protein</fullName>
    </submittedName>
</protein>
<dbReference type="GeneID" id="9946841"/>
<dbReference type="AlphaFoldDB" id="A0A1S0TRZ4"/>
<dbReference type="InParanoid" id="A0A1S0TRZ4"/>
<dbReference type="OrthoDB" id="6365737at2759"/>